<feature type="non-terminal residue" evidence="2">
    <location>
        <position position="242"/>
    </location>
</feature>
<proteinExistence type="predicted"/>
<evidence type="ECO:0000313" key="2">
    <source>
        <dbReference type="EMBL" id="GAT56926.1"/>
    </source>
</evidence>
<feature type="region of interest" description="Disordered" evidence="1">
    <location>
        <begin position="124"/>
        <end position="150"/>
    </location>
</feature>
<reference evidence="2" key="1">
    <citation type="submission" date="2014-09" db="EMBL/GenBank/DDBJ databases">
        <title>Genome sequence of the luminous mushroom Mycena chlorophos for searching fungal bioluminescence genes.</title>
        <authorList>
            <person name="Tanaka Y."/>
            <person name="Kasuga D."/>
            <person name="Oba Y."/>
            <person name="Hase S."/>
            <person name="Sato K."/>
            <person name="Oba Y."/>
            <person name="Sakakibara Y."/>
        </authorList>
    </citation>
    <scope>NUCLEOTIDE SEQUENCE</scope>
</reference>
<organism evidence="2 3">
    <name type="scientific">Mycena chlorophos</name>
    <name type="common">Agaric fungus</name>
    <name type="synonym">Agaricus chlorophos</name>
    <dbReference type="NCBI Taxonomy" id="658473"/>
    <lineage>
        <taxon>Eukaryota</taxon>
        <taxon>Fungi</taxon>
        <taxon>Dikarya</taxon>
        <taxon>Basidiomycota</taxon>
        <taxon>Agaricomycotina</taxon>
        <taxon>Agaricomycetes</taxon>
        <taxon>Agaricomycetidae</taxon>
        <taxon>Agaricales</taxon>
        <taxon>Marasmiineae</taxon>
        <taxon>Mycenaceae</taxon>
        <taxon>Mycena</taxon>
    </lineage>
</organism>
<evidence type="ECO:0000313" key="3">
    <source>
        <dbReference type="Proteomes" id="UP000815677"/>
    </source>
</evidence>
<protein>
    <submittedName>
        <fullName evidence="2">Uncharacterized protein</fullName>
    </submittedName>
</protein>
<accession>A0ABQ0M0S1</accession>
<evidence type="ECO:0000256" key="1">
    <source>
        <dbReference type="SAM" id="MobiDB-lite"/>
    </source>
</evidence>
<gene>
    <name evidence="2" type="ORF">MCHLO_13516</name>
</gene>
<dbReference type="Proteomes" id="UP000815677">
    <property type="component" value="Unassembled WGS sequence"/>
</dbReference>
<sequence>MDDTLAALRLSLGATPTIDVGCICVPTRRRSAFGAGTLLARSTTRLTLAIIGLPAPASVHPTNPHTLVGWRRLSTAVSCAPSSGAGTVDDPASRLSELTVSLPKLEHTDRDTPTVWHPILERFSSAPRHARTPSELPESPPHEPHPIQRNPHHVADASQFAGWHLGPAFDSPRPASREDIGGDGPTSDWRLSKTQSGSADKSLLHLFNAGGGHSVQQLLDASGLSSIMRKEDSRSERDTRSS</sequence>
<keyword evidence="3" id="KW-1185">Reference proteome</keyword>
<feature type="compositionally biased region" description="Basic and acidic residues" evidence="1">
    <location>
        <begin position="228"/>
        <end position="242"/>
    </location>
</feature>
<dbReference type="EMBL" id="DF849364">
    <property type="protein sequence ID" value="GAT56926.1"/>
    <property type="molecule type" value="Genomic_DNA"/>
</dbReference>
<feature type="non-terminal residue" evidence="2">
    <location>
        <position position="1"/>
    </location>
</feature>
<feature type="region of interest" description="Disordered" evidence="1">
    <location>
        <begin position="221"/>
        <end position="242"/>
    </location>
</feature>
<name>A0ABQ0M0S1_MYCCL</name>
<feature type="region of interest" description="Disordered" evidence="1">
    <location>
        <begin position="163"/>
        <end position="195"/>
    </location>
</feature>